<organism evidence="5 6">
    <name type="scientific">Salinomyces thailandicus</name>
    <dbReference type="NCBI Taxonomy" id="706561"/>
    <lineage>
        <taxon>Eukaryota</taxon>
        <taxon>Fungi</taxon>
        <taxon>Dikarya</taxon>
        <taxon>Ascomycota</taxon>
        <taxon>Pezizomycotina</taxon>
        <taxon>Dothideomycetes</taxon>
        <taxon>Dothideomycetidae</taxon>
        <taxon>Mycosphaerellales</taxon>
        <taxon>Teratosphaeriaceae</taxon>
        <taxon>Salinomyces</taxon>
    </lineage>
</organism>
<dbReference type="InterPro" id="IPR050654">
    <property type="entry name" value="AChE-related_enzymes"/>
</dbReference>
<dbReference type="SUPFAM" id="SSF53474">
    <property type="entry name" value="alpha/beta-Hydrolases"/>
    <property type="match status" value="1"/>
</dbReference>
<dbReference type="InterPro" id="IPR019826">
    <property type="entry name" value="Carboxylesterase_B_AS"/>
</dbReference>
<evidence type="ECO:0000256" key="3">
    <source>
        <dbReference type="RuleBase" id="RU361235"/>
    </source>
</evidence>
<accession>A0A4U0TYH1</accession>
<dbReference type="Pfam" id="PF00135">
    <property type="entry name" value="COesterase"/>
    <property type="match status" value="1"/>
</dbReference>
<comment type="similarity">
    <text evidence="1 3">Belongs to the type-B carboxylesterase/lipase family.</text>
</comment>
<keyword evidence="3" id="KW-0732">Signal</keyword>
<dbReference type="InterPro" id="IPR002018">
    <property type="entry name" value="CarbesteraseB"/>
</dbReference>
<dbReference type="Proteomes" id="UP000308549">
    <property type="component" value="Unassembled WGS sequence"/>
</dbReference>
<dbReference type="InterPro" id="IPR029058">
    <property type="entry name" value="AB_hydrolase_fold"/>
</dbReference>
<feature type="chain" id="PRO_5020929411" description="Carboxylic ester hydrolase" evidence="3">
    <location>
        <begin position="17"/>
        <end position="569"/>
    </location>
</feature>
<proteinExistence type="inferred from homology"/>
<dbReference type="EMBL" id="NAJL01000022">
    <property type="protein sequence ID" value="TKA27571.1"/>
    <property type="molecule type" value="Genomic_DNA"/>
</dbReference>
<dbReference type="Gene3D" id="3.40.50.1820">
    <property type="entry name" value="alpha/beta hydrolase"/>
    <property type="match status" value="1"/>
</dbReference>
<dbReference type="EC" id="3.1.1.-" evidence="3"/>
<dbReference type="GO" id="GO:0052689">
    <property type="term" value="F:carboxylic ester hydrolase activity"/>
    <property type="evidence" value="ECO:0007669"/>
    <property type="project" value="TreeGrafter"/>
</dbReference>
<sequence>MLIWFVTVSFLWAARARNLTADATVPRVHLKNGTATGLHSSVYNQDFFLGIPFATPPLGTHRFRNPQPSLPWNGTLNATSYAPQCVGYGSDETGLPLSEDCLYLNVIRPSGFRYSEKEKLQVGVWTHGGNFVEGETQDSRYNLSFIVQDSVQIGKPFIGVSIAYRLSGWGFLSSAEVSESGNTNMCLRDQRLALHWIQGNIAAFGGDPRRVTIWGESAGAISIGLHLTAYDGRDDNLFWAAIMESGDPVNYDSFRTAADHQPMYDNLTIITGCDSASDSLDCLRQVDFDVLDTYFSNWASGATPSTLLDPIIDSDIIARWGSKQLSEGAFAHVPLIDGTNTDESVAFATYGINTTAEFAADAVDNSTGVYLTPAELVDELLEHYSNTPEYWLPPPAEIGLNYTYPLEYGAPYRYEVAYRSDAGFHALRRGTTQTWTANGVPAYSYRFNTVPNGNSAGVGVSHFSEVAFVFGNTHGDGYNPSPFADRPESYKDLAFLMSASWASFIHDRDTNSWRKGLNVSAPVWPVYDNASPENIVWDANVKDLAWVEPDTWRKEGIDWIWQHCLAYSR</sequence>
<evidence type="ECO:0000256" key="2">
    <source>
        <dbReference type="ARBA" id="ARBA00022801"/>
    </source>
</evidence>
<dbReference type="PANTHER" id="PTHR43918:SF4">
    <property type="entry name" value="CARBOXYLIC ESTER HYDROLASE"/>
    <property type="match status" value="1"/>
</dbReference>
<evidence type="ECO:0000256" key="1">
    <source>
        <dbReference type="ARBA" id="ARBA00005964"/>
    </source>
</evidence>
<dbReference type="OrthoDB" id="408631at2759"/>
<dbReference type="AlphaFoldDB" id="A0A4U0TYH1"/>
<keyword evidence="2 3" id="KW-0378">Hydrolase</keyword>
<feature type="signal peptide" evidence="3">
    <location>
        <begin position="1"/>
        <end position="16"/>
    </location>
</feature>
<dbReference type="InterPro" id="IPR019819">
    <property type="entry name" value="Carboxylesterase_B_CS"/>
</dbReference>
<name>A0A4U0TYH1_9PEZI</name>
<feature type="domain" description="Carboxylesterase type B" evidence="4">
    <location>
        <begin position="26"/>
        <end position="532"/>
    </location>
</feature>
<reference evidence="5 6" key="1">
    <citation type="submission" date="2017-03" db="EMBL/GenBank/DDBJ databases">
        <title>Genomes of endolithic fungi from Antarctica.</title>
        <authorList>
            <person name="Coleine C."/>
            <person name="Masonjones S."/>
            <person name="Stajich J.E."/>
        </authorList>
    </citation>
    <scope>NUCLEOTIDE SEQUENCE [LARGE SCALE GENOMIC DNA]</scope>
    <source>
        <strain evidence="5 6">CCFEE 6315</strain>
    </source>
</reference>
<evidence type="ECO:0000259" key="4">
    <source>
        <dbReference type="Pfam" id="PF00135"/>
    </source>
</evidence>
<dbReference type="PROSITE" id="PS00122">
    <property type="entry name" value="CARBOXYLESTERASE_B_1"/>
    <property type="match status" value="1"/>
</dbReference>
<dbReference type="PROSITE" id="PS00941">
    <property type="entry name" value="CARBOXYLESTERASE_B_2"/>
    <property type="match status" value="1"/>
</dbReference>
<comment type="caution">
    <text evidence="5">The sequence shown here is derived from an EMBL/GenBank/DDBJ whole genome shotgun (WGS) entry which is preliminary data.</text>
</comment>
<keyword evidence="6" id="KW-1185">Reference proteome</keyword>
<gene>
    <name evidence="5" type="ORF">B0A50_04402</name>
</gene>
<dbReference type="PANTHER" id="PTHR43918">
    <property type="entry name" value="ACETYLCHOLINESTERASE"/>
    <property type="match status" value="1"/>
</dbReference>
<evidence type="ECO:0000313" key="5">
    <source>
        <dbReference type="EMBL" id="TKA27571.1"/>
    </source>
</evidence>
<protein>
    <recommendedName>
        <fullName evidence="3">Carboxylic ester hydrolase</fullName>
        <ecNumber evidence="3">3.1.1.-</ecNumber>
    </recommendedName>
</protein>
<evidence type="ECO:0000313" key="6">
    <source>
        <dbReference type="Proteomes" id="UP000308549"/>
    </source>
</evidence>